<organism evidence="2 3">
    <name type="scientific">Aspergillus niger (strain ATCC 1015 / CBS 113.46 / FGSC A1144 / LSHB Ac4 / NCTC 3858a / NRRL 328 / USDA 3528.7)</name>
    <dbReference type="NCBI Taxonomy" id="380704"/>
    <lineage>
        <taxon>Eukaryota</taxon>
        <taxon>Fungi</taxon>
        <taxon>Dikarya</taxon>
        <taxon>Ascomycota</taxon>
        <taxon>Pezizomycotina</taxon>
        <taxon>Eurotiomycetes</taxon>
        <taxon>Eurotiomycetidae</taxon>
        <taxon>Eurotiales</taxon>
        <taxon>Aspergillaceae</taxon>
        <taxon>Aspergillus</taxon>
        <taxon>Aspergillus subgen. Circumdati</taxon>
    </lineage>
</organism>
<dbReference type="Proteomes" id="UP000009038">
    <property type="component" value="Unassembled WGS sequence"/>
</dbReference>
<dbReference type="OrthoDB" id="10444109at2759"/>
<feature type="compositionally biased region" description="Basic and acidic residues" evidence="1">
    <location>
        <begin position="55"/>
        <end position="68"/>
    </location>
</feature>
<evidence type="ECO:0000313" key="3">
    <source>
        <dbReference type="Proteomes" id="UP000009038"/>
    </source>
</evidence>
<protein>
    <submittedName>
        <fullName evidence="2">Uncharacterized protein</fullName>
    </submittedName>
</protein>
<sequence length="290" mass="32290">MVVVPGMVLIRPYLEARTFVLCTWLLEAHPAEDTFDASAEDGQIDAEMDTIEPSGESRPEKSSSVGDEYRTFVRSNTNADVTMSTARLNEMVEAAPGTDDEKLLCSRQFLRKHIFTKECDTNMISYPVHVAAESNNASVGNRTDDAEGQFNHRKRCSMLRLKMSISISRWLRLDDMGRVEVDAIAHSRSLYLLEHPQSILSSGQTPRNTVAFTDLQQVPSPATPLEGHATSDIWAVVPEAHQLDDELHGCKIGGFKWMRVPVSHPTDRQVSSDKAQSSSRCWSLVALWGS</sequence>
<reference evidence="2 3" key="1">
    <citation type="journal article" date="2011" name="Genome Res.">
        <title>Comparative genomics of citric-acid-producing Aspergillus niger ATCC 1015 versus enzyme-producing CBS 513.88.</title>
        <authorList>
            <person name="Andersen M.R."/>
            <person name="Salazar M.P."/>
            <person name="Schaap P.J."/>
            <person name="van de Vondervoort P.J."/>
            <person name="Culley D."/>
            <person name="Thykaer J."/>
            <person name="Frisvad J.C."/>
            <person name="Nielsen K.F."/>
            <person name="Albang R."/>
            <person name="Albermann K."/>
            <person name="Berka R.M."/>
            <person name="Braus G.H."/>
            <person name="Braus-Stromeyer S.A."/>
            <person name="Corrochano L.M."/>
            <person name="Dai Z."/>
            <person name="van Dijck P.W."/>
            <person name="Hofmann G."/>
            <person name="Lasure L.L."/>
            <person name="Magnuson J.K."/>
            <person name="Menke H."/>
            <person name="Meijer M."/>
            <person name="Meijer S.L."/>
            <person name="Nielsen J.B."/>
            <person name="Nielsen M.L."/>
            <person name="van Ooyen A.J."/>
            <person name="Pel H.J."/>
            <person name="Poulsen L."/>
            <person name="Samson R.A."/>
            <person name="Stam H."/>
            <person name="Tsang A."/>
            <person name="van den Brink J.M."/>
            <person name="Atkins A."/>
            <person name="Aerts A."/>
            <person name="Shapiro H."/>
            <person name="Pangilinan J."/>
            <person name="Salamov A."/>
            <person name="Lou Y."/>
            <person name="Lindquist E."/>
            <person name="Lucas S."/>
            <person name="Grimwood J."/>
            <person name="Grigoriev I.V."/>
            <person name="Kubicek C.P."/>
            <person name="Martinez D."/>
            <person name="van Peij N.N."/>
            <person name="Roubos J.A."/>
            <person name="Nielsen J."/>
            <person name="Baker S.E."/>
        </authorList>
    </citation>
    <scope>NUCLEOTIDE SEQUENCE [LARGE SCALE GENOMIC DNA]</scope>
    <source>
        <strain evidence="3">ATCC 1015 / CBS 113.46 / FGSC A1144 / LSHB Ac4 / NCTC 3858a / NRRL 328 / USDA 3528.7</strain>
    </source>
</reference>
<name>G3XTH4_ASPNA</name>
<feature type="region of interest" description="Disordered" evidence="1">
    <location>
        <begin position="48"/>
        <end position="68"/>
    </location>
</feature>
<dbReference type="EMBL" id="ACJE01000004">
    <property type="protein sequence ID" value="EHA26041.1"/>
    <property type="molecule type" value="Genomic_DNA"/>
</dbReference>
<comment type="caution">
    <text evidence="2">The sequence shown here is derived from an EMBL/GenBank/DDBJ whole genome shotgun (WGS) entry which is preliminary data.</text>
</comment>
<evidence type="ECO:0000313" key="2">
    <source>
        <dbReference type="EMBL" id="EHA26041.1"/>
    </source>
</evidence>
<proteinExistence type="predicted"/>
<accession>G3XTH4</accession>
<dbReference type="VEuPathDB" id="FungiDB:ASPNIDRAFT2_1204104"/>
<dbReference type="HOGENOM" id="CLU_959678_0_0_1"/>
<gene>
    <name evidence="2" type="ORF">ASPNIDRAFT_36532</name>
</gene>
<dbReference type="AlphaFoldDB" id="G3XTH4"/>
<evidence type="ECO:0000256" key="1">
    <source>
        <dbReference type="SAM" id="MobiDB-lite"/>
    </source>
</evidence>